<name>A0ABR8N800_9ACTN</name>
<sequence length="189" mass="20178">MTEQVTFSVNQLAEFPASRAQGREGRARLDDLLADSRGLDLTIDFAGVTAMTISFADEFLGKFLATLDAASHDMTVCVSGLNAENAETVEVCLERRDRPVVVANDAGHLELVGDVLLQETYRAAATRGSVRAADLAEALSISPQNVNNRLKRLVAVGALRKMRNVGAARGGKEFLYSAAAPGRRNSSVA</sequence>
<proteinExistence type="predicted"/>
<dbReference type="SUPFAM" id="SSF46785">
    <property type="entry name" value="Winged helix' DNA-binding domain"/>
    <property type="match status" value="1"/>
</dbReference>
<keyword evidence="2" id="KW-1185">Reference proteome</keyword>
<protein>
    <submittedName>
        <fullName evidence="1">DUF4325 domain-containing protein</fullName>
    </submittedName>
</protein>
<organism evidence="1 2">
    <name type="scientific">Nocardioides cavernae</name>
    <dbReference type="NCBI Taxonomy" id="1921566"/>
    <lineage>
        <taxon>Bacteria</taxon>
        <taxon>Bacillati</taxon>
        <taxon>Actinomycetota</taxon>
        <taxon>Actinomycetes</taxon>
        <taxon>Propionibacteriales</taxon>
        <taxon>Nocardioidaceae</taxon>
        <taxon>Nocardioides</taxon>
    </lineage>
</organism>
<reference evidence="1 2" key="1">
    <citation type="submission" date="2020-09" db="EMBL/GenBank/DDBJ databases">
        <title>novel species in genus Nocardioides.</title>
        <authorList>
            <person name="Zhang G."/>
        </authorList>
    </citation>
    <scope>NUCLEOTIDE SEQUENCE [LARGE SCALE GENOMIC DNA]</scope>
    <source>
        <strain evidence="1 2">KCTC 39551</strain>
    </source>
</reference>
<comment type="caution">
    <text evidence="1">The sequence shown here is derived from an EMBL/GenBank/DDBJ whole genome shotgun (WGS) entry which is preliminary data.</text>
</comment>
<gene>
    <name evidence="1" type="ORF">IEZ26_06570</name>
</gene>
<evidence type="ECO:0000313" key="1">
    <source>
        <dbReference type="EMBL" id="MBD3924279.1"/>
    </source>
</evidence>
<dbReference type="InterPro" id="IPR036390">
    <property type="entry name" value="WH_DNA-bd_sf"/>
</dbReference>
<accession>A0ABR8N800</accession>
<dbReference type="RefSeq" id="WP_191194064.1">
    <property type="nucleotide sequence ID" value="NZ_JACXYZ010000001.1"/>
</dbReference>
<evidence type="ECO:0000313" key="2">
    <source>
        <dbReference type="Proteomes" id="UP000618818"/>
    </source>
</evidence>
<dbReference type="Proteomes" id="UP000618818">
    <property type="component" value="Unassembled WGS sequence"/>
</dbReference>
<dbReference type="EMBL" id="JACXYZ010000001">
    <property type="protein sequence ID" value="MBD3924279.1"/>
    <property type="molecule type" value="Genomic_DNA"/>
</dbReference>